<dbReference type="CDD" id="cd02440">
    <property type="entry name" value="AdoMet_MTases"/>
    <property type="match status" value="1"/>
</dbReference>
<protein>
    <submittedName>
        <fullName evidence="1">Class I SAM-dependent methyltransferase</fullName>
    </submittedName>
</protein>
<keyword evidence="1" id="KW-0489">Methyltransferase</keyword>
<proteinExistence type="predicted"/>
<comment type="caution">
    <text evidence="1">The sequence shown here is derived from an EMBL/GenBank/DDBJ whole genome shotgun (WGS) entry which is preliminary data.</text>
</comment>
<dbReference type="Gene3D" id="3.40.50.150">
    <property type="entry name" value="Vaccinia Virus protein VP39"/>
    <property type="match status" value="1"/>
</dbReference>
<dbReference type="Proteomes" id="UP000722111">
    <property type="component" value="Unassembled WGS sequence"/>
</dbReference>
<dbReference type="InterPro" id="IPR029063">
    <property type="entry name" value="SAM-dependent_MTases_sf"/>
</dbReference>
<reference evidence="1 2" key="1">
    <citation type="submission" date="2020-08" db="EMBL/GenBank/DDBJ databases">
        <title>Description of novel Pseudomonas species.</title>
        <authorList>
            <person name="Duman M."/>
            <person name="Mulet M."/>
            <person name="Altun S."/>
            <person name="Saticioglu I.B."/>
            <person name="Lalucat J."/>
            <person name="Garcia-Valdes E."/>
        </authorList>
    </citation>
    <scope>NUCLEOTIDE SEQUENCE [LARGE SCALE GENOMIC DNA]</scope>
    <source>
        <strain evidence="1 2">P155</strain>
    </source>
</reference>
<dbReference type="RefSeq" id="WP_194935127.1">
    <property type="nucleotide sequence ID" value="NZ_JACOPX010000010.1"/>
</dbReference>
<dbReference type="GO" id="GO:0008168">
    <property type="term" value="F:methyltransferase activity"/>
    <property type="evidence" value="ECO:0007669"/>
    <property type="project" value="UniProtKB-KW"/>
</dbReference>
<dbReference type="GO" id="GO:0032259">
    <property type="term" value="P:methylation"/>
    <property type="evidence" value="ECO:0007669"/>
    <property type="project" value="UniProtKB-KW"/>
</dbReference>
<dbReference type="PANTHER" id="PTHR43861">
    <property type="entry name" value="TRANS-ACONITATE 2-METHYLTRANSFERASE-RELATED"/>
    <property type="match status" value="1"/>
</dbReference>
<name>A0ABS0BN87_9PSED</name>
<accession>A0ABS0BN87</accession>
<evidence type="ECO:0000313" key="2">
    <source>
        <dbReference type="Proteomes" id="UP000722111"/>
    </source>
</evidence>
<dbReference type="Pfam" id="PF13489">
    <property type="entry name" value="Methyltransf_23"/>
    <property type="match status" value="1"/>
</dbReference>
<gene>
    <name evidence="1" type="ORF">H8F23_16835</name>
</gene>
<dbReference type="PANTHER" id="PTHR43861:SF6">
    <property type="entry name" value="METHYLTRANSFERASE TYPE 11"/>
    <property type="match status" value="1"/>
</dbReference>
<dbReference type="EMBL" id="JACOPX010000010">
    <property type="protein sequence ID" value="MBF6034917.1"/>
    <property type="molecule type" value="Genomic_DNA"/>
</dbReference>
<sequence length="215" mass="24234">MSHELQVETLFDEWAIEDGAVDMAREHWARVEPVLSALESSTGRYLEIGPGNGYALEYMTRSKFANGYCRAVELSQEMARMCRTRVEDCNNVDIDVESFMNWRPPAGMQFELIFSMEVFYYFEDVTAAIEKAAGLLAPGGELIVMVDYYEESEESQGWEQELEVKLTRWSRSRFLEAFEAAGLQAVSQEEKRGGVHEHGVTLCTRGTKASTGVAA</sequence>
<organism evidence="1 2">
    <name type="scientific">Pseudomonas neuropathica</name>
    <dbReference type="NCBI Taxonomy" id="2730425"/>
    <lineage>
        <taxon>Bacteria</taxon>
        <taxon>Pseudomonadati</taxon>
        <taxon>Pseudomonadota</taxon>
        <taxon>Gammaproteobacteria</taxon>
        <taxon>Pseudomonadales</taxon>
        <taxon>Pseudomonadaceae</taxon>
        <taxon>Pseudomonas</taxon>
    </lineage>
</organism>
<keyword evidence="2" id="KW-1185">Reference proteome</keyword>
<evidence type="ECO:0000313" key="1">
    <source>
        <dbReference type="EMBL" id="MBF6034917.1"/>
    </source>
</evidence>
<dbReference type="SUPFAM" id="SSF53335">
    <property type="entry name" value="S-adenosyl-L-methionine-dependent methyltransferases"/>
    <property type="match status" value="1"/>
</dbReference>
<keyword evidence="1" id="KW-0808">Transferase</keyword>